<dbReference type="PANTHER" id="PTHR43662:SF7">
    <property type="entry name" value="DUF1996 DOMAIN-CONTAINING PROTEIN"/>
    <property type="match status" value="1"/>
</dbReference>
<protein>
    <recommendedName>
        <fullName evidence="1">DUF1996 domain-containing protein</fullName>
    </recommendedName>
</protein>
<feature type="domain" description="DUF1996" evidence="1">
    <location>
        <begin position="4"/>
        <end position="126"/>
    </location>
</feature>
<dbReference type="PANTHER" id="PTHR43662">
    <property type="match status" value="1"/>
</dbReference>
<sequence>MVPQVGGMVVYYFLFGEKITAFPPGFVVVAGDANRRNASVRTPNIPQSLWGPDDKTPEALAEKATGFTCLNYGGHSEDGLARHMLPNTTFIDANCANGLRLEPMFPRLACTGHHRSESRCNPCAYSALAPTGMFTCHSECAANKSLSIYTDGSGIEGEIGSAAVCPLTQQTRS</sequence>
<keyword evidence="3" id="KW-1185">Reference proteome</keyword>
<dbReference type="InterPro" id="IPR018535">
    <property type="entry name" value="DUF1996"/>
</dbReference>
<proteinExistence type="predicted"/>
<accession>A0A1Y2LGP1</accession>
<gene>
    <name evidence="2" type="ORF">B5807_12164</name>
</gene>
<evidence type="ECO:0000313" key="3">
    <source>
        <dbReference type="Proteomes" id="UP000193240"/>
    </source>
</evidence>
<dbReference type="AlphaFoldDB" id="A0A1Y2LGP1"/>
<dbReference type="Pfam" id="PF09362">
    <property type="entry name" value="DUF1996"/>
    <property type="match status" value="1"/>
</dbReference>
<dbReference type="Proteomes" id="UP000193240">
    <property type="component" value="Unassembled WGS sequence"/>
</dbReference>
<evidence type="ECO:0000259" key="1">
    <source>
        <dbReference type="Pfam" id="PF09362"/>
    </source>
</evidence>
<evidence type="ECO:0000313" key="2">
    <source>
        <dbReference type="EMBL" id="OSS43183.1"/>
    </source>
</evidence>
<dbReference type="EMBL" id="KZ107984">
    <property type="protein sequence ID" value="OSS43183.1"/>
    <property type="molecule type" value="Genomic_DNA"/>
</dbReference>
<dbReference type="InParanoid" id="A0A1Y2LGP1"/>
<dbReference type="STRING" id="105696.A0A1Y2LGP1"/>
<organism evidence="2 3">
    <name type="scientific">Epicoccum nigrum</name>
    <name type="common">Soil fungus</name>
    <name type="synonym">Epicoccum purpurascens</name>
    <dbReference type="NCBI Taxonomy" id="105696"/>
    <lineage>
        <taxon>Eukaryota</taxon>
        <taxon>Fungi</taxon>
        <taxon>Dikarya</taxon>
        <taxon>Ascomycota</taxon>
        <taxon>Pezizomycotina</taxon>
        <taxon>Dothideomycetes</taxon>
        <taxon>Pleosporomycetidae</taxon>
        <taxon>Pleosporales</taxon>
        <taxon>Pleosporineae</taxon>
        <taxon>Didymellaceae</taxon>
        <taxon>Epicoccum</taxon>
    </lineage>
</organism>
<reference evidence="2 3" key="1">
    <citation type="journal article" date="2017" name="Genome Announc.">
        <title>Genome sequence of the saprophytic ascomycete Epicoccum nigrum ICMP 19927 strain isolated from New Zealand.</title>
        <authorList>
            <person name="Fokin M."/>
            <person name="Fleetwood D."/>
            <person name="Weir B.S."/>
            <person name="Villas-Boas S.G."/>
        </authorList>
    </citation>
    <scope>NUCLEOTIDE SEQUENCE [LARGE SCALE GENOMIC DNA]</scope>
    <source>
        <strain evidence="2 3">ICMP 19927</strain>
    </source>
</reference>
<feature type="non-terminal residue" evidence="2">
    <location>
        <position position="173"/>
    </location>
</feature>
<name>A0A1Y2LGP1_EPING</name>